<proteinExistence type="predicted"/>
<evidence type="ECO:0000256" key="1">
    <source>
        <dbReference type="SAM" id="MobiDB-lite"/>
    </source>
</evidence>
<evidence type="ECO:0008006" key="4">
    <source>
        <dbReference type="Google" id="ProtNLM"/>
    </source>
</evidence>
<evidence type="ECO:0000313" key="3">
    <source>
        <dbReference type="Proteomes" id="UP000647183"/>
    </source>
</evidence>
<accession>A0ABR8UGF5</accession>
<comment type="caution">
    <text evidence="2">The sequence shown here is derived from an EMBL/GenBank/DDBJ whole genome shotgun (WGS) entry which is preliminary data.</text>
</comment>
<evidence type="ECO:0000313" key="2">
    <source>
        <dbReference type="EMBL" id="MBD7987110.1"/>
    </source>
</evidence>
<reference evidence="2 3" key="1">
    <citation type="submission" date="2020-08" db="EMBL/GenBank/DDBJ databases">
        <title>A Genomic Blueprint of the Chicken Gut Microbiome.</title>
        <authorList>
            <person name="Gilroy R."/>
            <person name="Ravi A."/>
            <person name="Getino M."/>
            <person name="Pursley I."/>
            <person name="Horton D.L."/>
            <person name="Alikhan N.-F."/>
            <person name="Baker D."/>
            <person name="Gharbi K."/>
            <person name="Hall N."/>
            <person name="Watson M."/>
            <person name="Adriaenssens E.M."/>
            <person name="Foster-Nyarko E."/>
            <person name="Jarju S."/>
            <person name="Secka A."/>
            <person name="Antonio M."/>
            <person name="Oren A."/>
            <person name="Chaudhuri R."/>
            <person name="La Ragione R.M."/>
            <person name="Hildebrand F."/>
            <person name="Pallen M.J."/>
        </authorList>
    </citation>
    <scope>NUCLEOTIDE SEQUENCE [LARGE SCALE GENOMIC DNA]</scope>
    <source>
        <strain evidence="2 3">Sa2BVA3</strain>
    </source>
</reference>
<protein>
    <recommendedName>
        <fullName evidence="4">Phage tail protein</fullName>
    </recommendedName>
</protein>
<dbReference type="RefSeq" id="WP_191728327.1">
    <property type="nucleotide sequence ID" value="NZ_JACSQJ010000001.1"/>
</dbReference>
<sequence length="206" mass="22923">MARFTLSQARASNRAAVQRLQAALEGYSPRQLEQAGSRTLAGARRRFEPAAKRIIRGSYNVKASELSGKFRVLTGGDTDGEYIALQADTRATPLIRFAGRWGGRARVNGRWAQSASAQIRRGGRKIYLSAFIATLNGTRRMVVRQLQRDGGGKRDPRNRLRSLTGPSPYQMLEGDQDANARAVADEVNAFIARELPRQLRLLRKTR</sequence>
<dbReference type="EMBL" id="JACSQJ010000001">
    <property type="protein sequence ID" value="MBD7987110.1"/>
    <property type="molecule type" value="Genomic_DNA"/>
</dbReference>
<dbReference type="Proteomes" id="UP000647183">
    <property type="component" value="Unassembled WGS sequence"/>
</dbReference>
<organism evidence="2 3">
    <name type="scientific">Luteimonas colneyensis</name>
    <dbReference type="NCBI Taxonomy" id="2762230"/>
    <lineage>
        <taxon>Bacteria</taxon>
        <taxon>Pseudomonadati</taxon>
        <taxon>Pseudomonadota</taxon>
        <taxon>Gammaproteobacteria</taxon>
        <taxon>Lysobacterales</taxon>
        <taxon>Lysobacteraceae</taxon>
        <taxon>Luteimonas</taxon>
    </lineage>
</organism>
<gene>
    <name evidence="2" type="ORF">H9645_03620</name>
</gene>
<keyword evidence="3" id="KW-1185">Reference proteome</keyword>
<name>A0ABR8UGF5_9GAMM</name>
<feature type="region of interest" description="Disordered" evidence="1">
    <location>
        <begin position="146"/>
        <end position="171"/>
    </location>
</feature>
<feature type="compositionally biased region" description="Basic and acidic residues" evidence="1">
    <location>
        <begin position="146"/>
        <end position="158"/>
    </location>
</feature>